<evidence type="ECO:0000256" key="1">
    <source>
        <dbReference type="ARBA" id="ARBA00006471"/>
    </source>
</evidence>
<dbReference type="Pfam" id="PF00281">
    <property type="entry name" value="Ribosomal_L5"/>
    <property type="match status" value="1"/>
</dbReference>
<comment type="function">
    <text evidence="8">One of the primary rRNA binding proteins, it binds directly to 16S rRNA central domain where it helps coordinate assembly of the platform of the 30S subunit.</text>
</comment>
<dbReference type="SUPFAM" id="SSF55282">
    <property type="entry name" value="RL5-like"/>
    <property type="match status" value="1"/>
</dbReference>
<evidence type="ECO:0000256" key="10">
    <source>
        <dbReference type="RuleBase" id="RU003660"/>
    </source>
</evidence>
<dbReference type="GO" id="GO:1990904">
    <property type="term" value="C:ribonucleoprotein complex"/>
    <property type="evidence" value="ECO:0007669"/>
    <property type="project" value="UniProtKB-KW"/>
</dbReference>
<comment type="function">
    <text evidence="9">This is 1 of the proteins that bind and probably mediate the attachment of the 5S RNA into the large ribosomal subunit, where it forms part of the central protuberance. In the 70S ribosome it contacts protein S13 of the 30S subunit (bridge B1b), connecting the 2 subunits; this bridge is implicated in subunit movement. Contacts the P site tRNA; the 5S rRNA and some of its associated proteins might help stabilize positioning of ribosome-bound tRNAs.</text>
</comment>
<dbReference type="InterPro" id="IPR022803">
    <property type="entry name" value="Ribosomal_uL5_dom_sf"/>
</dbReference>
<dbReference type="EMBL" id="RYZH01000040">
    <property type="protein sequence ID" value="RUL85401.1"/>
    <property type="molecule type" value="Genomic_DNA"/>
</dbReference>
<keyword evidence="14" id="KW-1185">Reference proteome</keyword>
<dbReference type="PROSITE" id="PS00358">
    <property type="entry name" value="RIBOSOMAL_L5"/>
    <property type="match status" value="1"/>
</dbReference>
<comment type="subunit">
    <text evidence="9">Part of the 50S ribosomal subunit; part of the 5S rRNA/L5/L18/L25 subcomplex. Contacts the 5S rRNA and the P site tRNA. Forms a bridge to the 30S subunit in the 70S ribosome.</text>
</comment>
<dbReference type="HAMAP" id="MF_01333_B">
    <property type="entry name" value="Ribosomal_uL5_B"/>
    <property type="match status" value="1"/>
</dbReference>
<evidence type="ECO:0000256" key="4">
    <source>
        <dbReference type="ARBA" id="ARBA00022884"/>
    </source>
</evidence>
<organism evidence="13 14">
    <name type="scientific">Tautonia sociabilis</name>
    <dbReference type="NCBI Taxonomy" id="2080755"/>
    <lineage>
        <taxon>Bacteria</taxon>
        <taxon>Pseudomonadati</taxon>
        <taxon>Planctomycetota</taxon>
        <taxon>Planctomycetia</taxon>
        <taxon>Isosphaerales</taxon>
        <taxon>Isosphaeraceae</taxon>
        <taxon>Tautonia</taxon>
    </lineage>
</organism>
<dbReference type="GO" id="GO:0003735">
    <property type="term" value="F:structural constituent of ribosome"/>
    <property type="evidence" value="ECO:0007669"/>
    <property type="project" value="InterPro"/>
</dbReference>
<keyword evidence="6 8" id="KW-0687">Ribonucleoprotein</keyword>
<evidence type="ECO:0000313" key="14">
    <source>
        <dbReference type="Proteomes" id="UP000280296"/>
    </source>
</evidence>
<keyword evidence="5 8" id="KW-0689">Ribosomal protein</keyword>
<dbReference type="PROSITE" id="PS00053">
    <property type="entry name" value="RIBOSOMAL_S8"/>
    <property type="match status" value="1"/>
</dbReference>
<gene>
    <name evidence="9" type="primary">rplE</name>
    <name evidence="8" type="synonym">rpsH</name>
    <name evidence="13" type="ORF">TsocGM_18680</name>
</gene>
<evidence type="ECO:0000313" key="13">
    <source>
        <dbReference type="EMBL" id="RUL85401.1"/>
    </source>
</evidence>
<dbReference type="FunFam" id="3.30.1490.10:FF:000001">
    <property type="entry name" value="30S ribosomal protein S8"/>
    <property type="match status" value="1"/>
</dbReference>
<comment type="similarity">
    <text evidence="2 9">Belongs to the universal ribosomal protein uL5 family.</text>
</comment>
<keyword evidence="4 8" id="KW-0694">RNA-binding</keyword>
<dbReference type="NCBIfam" id="NF000585">
    <property type="entry name" value="PRK00010.1"/>
    <property type="match status" value="1"/>
</dbReference>
<dbReference type="GO" id="GO:0005737">
    <property type="term" value="C:cytoplasm"/>
    <property type="evidence" value="ECO:0007669"/>
    <property type="project" value="UniProtKB-ARBA"/>
</dbReference>
<dbReference type="InterPro" id="IPR020929">
    <property type="entry name" value="Ribosomal_uL5_CS"/>
</dbReference>
<dbReference type="Gene3D" id="3.30.1490.10">
    <property type="match status" value="1"/>
</dbReference>
<dbReference type="InterPro" id="IPR035987">
    <property type="entry name" value="Ribosomal_uS8_sf"/>
</dbReference>
<comment type="similarity">
    <text evidence="1 8 10">Belongs to the universal ribosomal protein uS8 family.</text>
</comment>
<reference evidence="13 14" key="2">
    <citation type="submission" date="2019-01" db="EMBL/GenBank/DDBJ databases">
        <title>Tautonia sociabilis, a novel thermotolerant planctomycete of Isosphaeraceae family, isolated from a 4000 m deep subterranean habitat.</title>
        <authorList>
            <person name="Kovaleva O.L."/>
            <person name="Elcheninov A.G."/>
            <person name="Van Heerden E."/>
            <person name="Toshchakov S.V."/>
            <person name="Novikov A."/>
            <person name="Bonch-Osmolovskaya E.A."/>
            <person name="Kublanov I.V."/>
        </authorList>
    </citation>
    <scope>NUCLEOTIDE SEQUENCE [LARGE SCALE GENOMIC DNA]</scope>
    <source>
        <strain evidence="13 14">GM2012</strain>
    </source>
</reference>
<evidence type="ECO:0000259" key="12">
    <source>
        <dbReference type="Pfam" id="PF00673"/>
    </source>
</evidence>
<dbReference type="GO" id="GO:0006412">
    <property type="term" value="P:translation"/>
    <property type="evidence" value="ECO:0007669"/>
    <property type="project" value="UniProtKB-UniRule"/>
</dbReference>
<protein>
    <recommendedName>
        <fullName evidence="8 9">Multifunctional fusion protein</fullName>
    </recommendedName>
    <domain>
        <recommendedName>
            <fullName evidence="8">Small ribosomal subunit protein uS8</fullName>
        </recommendedName>
    </domain>
    <domain>
        <recommendedName>
            <fullName evidence="9">Large ribosomal subunit protein uL5</fullName>
        </recommendedName>
    </domain>
</protein>
<name>A0A432MG61_9BACT</name>
<evidence type="ECO:0000259" key="11">
    <source>
        <dbReference type="Pfam" id="PF00281"/>
    </source>
</evidence>
<dbReference type="Gene3D" id="3.30.1370.30">
    <property type="match status" value="1"/>
</dbReference>
<evidence type="ECO:0000256" key="5">
    <source>
        <dbReference type="ARBA" id="ARBA00022980"/>
    </source>
</evidence>
<dbReference type="FunFam" id="3.30.1370.30:FF:000002">
    <property type="entry name" value="30S ribosomal protein S8"/>
    <property type="match status" value="1"/>
</dbReference>
<dbReference type="InterPro" id="IPR000630">
    <property type="entry name" value="Ribosomal_uS8"/>
</dbReference>
<evidence type="ECO:0000256" key="9">
    <source>
        <dbReference type="HAMAP-Rule" id="MF_01333"/>
    </source>
</evidence>
<dbReference type="Gene3D" id="3.30.1440.10">
    <property type="match status" value="1"/>
</dbReference>
<dbReference type="GO" id="GO:0005840">
    <property type="term" value="C:ribosome"/>
    <property type="evidence" value="ECO:0007669"/>
    <property type="project" value="UniProtKB-KW"/>
</dbReference>
<dbReference type="Pfam" id="PF00673">
    <property type="entry name" value="Ribosomal_L5_C"/>
    <property type="match status" value="1"/>
</dbReference>
<dbReference type="InterPro" id="IPR031310">
    <property type="entry name" value="Ribosomal_uL5_N"/>
</dbReference>
<evidence type="ECO:0000256" key="7">
    <source>
        <dbReference type="ARBA" id="ARBA00046740"/>
    </source>
</evidence>
<dbReference type="InterPro" id="IPR031309">
    <property type="entry name" value="Ribosomal_uL5_C"/>
</dbReference>
<feature type="domain" description="Large ribosomal subunit protein uL5 C-terminal" evidence="12">
    <location>
        <begin position="84"/>
        <end position="177"/>
    </location>
</feature>
<dbReference type="Pfam" id="PF00410">
    <property type="entry name" value="Ribosomal_S8"/>
    <property type="match status" value="1"/>
</dbReference>
<comment type="subunit">
    <text evidence="7 8">Part of the 30S ribosomal subunit. Contacts proteins S5 and S12.</text>
</comment>
<proteinExistence type="inferred from homology"/>
<comment type="caution">
    <text evidence="13">The sequence shown here is derived from an EMBL/GenBank/DDBJ whole genome shotgun (WGS) entry which is preliminary data.</text>
</comment>
<evidence type="ECO:0000256" key="6">
    <source>
        <dbReference type="ARBA" id="ARBA00023274"/>
    </source>
</evidence>
<dbReference type="InterPro" id="IPR047863">
    <property type="entry name" value="Ribosomal_uS8_CS"/>
</dbReference>
<dbReference type="AlphaFoldDB" id="A0A432MG61"/>
<dbReference type="GO" id="GO:0000049">
    <property type="term" value="F:tRNA binding"/>
    <property type="evidence" value="ECO:0007669"/>
    <property type="project" value="UniProtKB-UniRule"/>
</dbReference>
<dbReference type="InterPro" id="IPR020930">
    <property type="entry name" value="Ribosomal_uL5_bac-type"/>
</dbReference>
<dbReference type="GO" id="GO:0019843">
    <property type="term" value="F:rRNA binding"/>
    <property type="evidence" value="ECO:0007669"/>
    <property type="project" value="UniProtKB-UniRule"/>
</dbReference>
<dbReference type="HAMAP" id="MF_01302_B">
    <property type="entry name" value="Ribosomal_uS8_B"/>
    <property type="match status" value="1"/>
</dbReference>
<keyword evidence="9" id="KW-0820">tRNA-binding</keyword>
<dbReference type="Proteomes" id="UP000280296">
    <property type="component" value="Unassembled WGS sequence"/>
</dbReference>
<evidence type="ECO:0000256" key="8">
    <source>
        <dbReference type="HAMAP-Rule" id="MF_01302"/>
    </source>
</evidence>
<evidence type="ECO:0000256" key="3">
    <source>
        <dbReference type="ARBA" id="ARBA00022730"/>
    </source>
</evidence>
<dbReference type="PANTHER" id="PTHR11994">
    <property type="entry name" value="60S RIBOSOMAL PROTEIN L11-RELATED"/>
    <property type="match status" value="1"/>
</dbReference>
<dbReference type="InterPro" id="IPR002132">
    <property type="entry name" value="Ribosomal_uL5"/>
</dbReference>
<dbReference type="SUPFAM" id="SSF56047">
    <property type="entry name" value="Ribosomal protein S8"/>
    <property type="match status" value="1"/>
</dbReference>
<feature type="domain" description="Large ribosomal subunit protein uL5 N-terminal" evidence="11">
    <location>
        <begin position="24"/>
        <end position="80"/>
    </location>
</feature>
<reference evidence="13 14" key="1">
    <citation type="submission" date="2018-12" db="EMBL/GenBank/DDBJ databases">
        <authorList>
            <person name="Toschakov S.V."/>
        </authorList>
    </citation>
    <scope>NUCLEOTIDE SEQUENCE [LARGE SCALE GENOMIC DNA]</scope>
    <source>
        <strain evidence="13 14">GM2012</strain>
    </source>
</reference>
<dbReference type="NCBIfam" id="NF001109">
    <property type="entry name" value="PRK00136.1"/>
    <property type="match status" value="1"/>
</dbReference>
<evidence type="ECO:0000256" key="2">
    <source>
        <dbReference type="ARBA" id="ARBA00008553"/>
    </source>
</evidence>
<dbReference type="OrthoDB" id="9806626at2"/>
<accession>A0A432MG61</accession>
<dbReference type="FunFam" id="3.30.1440.10:FF:000001">
    <property type="entry name" value="50S ribosomal protein L5"/>
    <property type="match status" value="1"/>
</dbReference>
<sequence>MARLFEEYRTTIAPALAEKYGITNVMAIPKLEKIVLNMGVGRATQDKSILEAAVETMGRIAGQKPVITKAKQSIAGFRLREGNEIGCKVTLRGMRMYEFLDRLINLVLPRIRDFRGVNPNSFDGNGNYTLGLTEQVVFPEIEADKISHTLGMDITIVTTTRNDDQARELLRAFGMPYRKPGQQRGVAGPPAMMTDPIADMLTRIRNAVRIEKPIVDMPLSNEKAGIAQALKDEGYIWDFEVIDTVPARTLRVNLKYGPNGEKVITRIDRVSKPGRRIYRGYRELKPVQGGMGIHILSTPKGILSDRRARAEKVGGEVLALVY</sequence>
<keyword evidence="3 8" id="KW-0699">rRNA-binding</keyword>